<dbReference type="Proteomes" id="UP000556869">
    <property type="component" value="Unassembled WGS sequence"/>
</dbReference>
<evidence type="ECO:0000313" key="2">
    <source>
        <dbReference type="Proteomes" id="UP000556869"/>
    </source>
</evidence>
<comment type="caution">
    <text evidence="1">The sequence shown here is derived from an EMBL/GenBank/DDBJ whole genome shotgun (WGS) entry which is preliminary data.</text>
</comment>
<evidence type="ECO:0000313" key="1">
    <source>
        <dbReference type="EMBL" id="NJB74291.1"/>
    </source>
</evidence>
<reference evidence="1 2" key="1">
    <citation type="submission" date="2020-03" db="EMBL/GenBank/DDBJ databases">
        <title>Genomic Encyclopedia of Type Strains, Phase IV (KMG-IV): sequencing the most valuable type-strain genomes for metagenomic binning, comparative biology and taxonomic classification.</title>
        <authorList>
            <person name="Goeker M."/>
        </authorList>
    </citation>
    <scope>NUCLEOTIDE SEQUENCE [LARGE SCALE GENOMIC DNA]</scope>
    <source>
        <strain evidence="1 2">DSM 18888</strain>
    </source>
</reference>
<protein>
    <recommendedName>
        <fullName evidence="3">Transposase</fullName>
    </recommendedName>
</protein>
<keyword evidence="2" id="KW-1185">Reference proteome</keyword>
<evidence type="ECO:0008006" key="3">
    <source>
        <dbReference type="Google" id="ProtNLM"/>
    </source>
</evidence>
<dbReference type="EMBL" id="JAATJD010000001">
    <property type="protein sequence ID" value="NJB74291.1"/>
    <property type="molecule type" value="Genomic_DNA"/>
</dbReference>
<name>A0ABX0WYD0_9PROT</name>
<gene>
    <name evidence="1" type="ORF">GGR96_001363</name>
</gene>
<sequence length="44" mass="4743">MSVVDGEMRNVCAKAEVFLRALFAAALSQLSIAAGWDEPHHEDG</sequence>
<accession>A0ABX0WYD0</accession>
<proteinExistence type="predicted"/>
<organism evidence="1 2">
    <name type="scientific">Thalassospira tepidiphila</name>
    <dbReference type="NCBI Taxonomy" id="393657"/>
    <lineage>
        <taxon>Bacteria</taxon>
        <taxon>Pseudomonadati</taxon>
        <taxon>Pseudomonadota</taxon>
        <taxon>Alphaproteobacteria</taxon>
        <taxon>Rhodospirillales</taxon>
        <taxon>Thalassospiraceae</taxon>
        <taxon>Thalassospira</taxon>
    </lineage>
</organism>